<dbReference type="Pfam" id="PF00356">
    <property type="entry name" value="LacI"/>
    <property type="match status" value="1"/>
</dbReference>
<sequence length="335" mass="37541">MPKKSKVTITDIARRVNMTTITVSRALTKPELVKKETLDRILEVARELNYVPNAFARNLKGSKSRLIGIITASLDNPFYSEMIKAISRAAKKRNYSIMLFDTDGSPELENKAMETMLSYQVDGIILSVVSDYDEYHPQYLEQLIHANIPVVQVDRRLSGAPFPGVYLDNLASGYKGGRYVLEQGHRHILALAGPEQSNISKQRLEGLKQALAECKEPTRLEVLYGDYTMQPAFENATAYFKQHKQSPDAVFGLNILITLGALKALRKLGNKRHNPAVFSIDEAPYADIFDFNIPCVHHDTYQMGHSAINMLLDRIENPGFEGSDIIIEGDLRASV</sequence>
<dbReference type="GO" id="GO:0003700">
    <property type="term" value="F:DNA-binding transcription factor activity"/>
    <property type="evidence" value="ECO:0007669"/>
    <property type="project" value="TreeGrafter"/>
</dbReference>
<reference evidence="6 7" key="1">
    <citation type="journal article" date="2005" name="Nucleic Acids Res.">
        <title>Genomic blueprint of Hahella chejuensis, a marine microbe producing an algicidal agent.</title>
        <authorList>
            <person name="Jeong H."/>
            <person name="Yim J.H."/>
            <person name="Lee C."/>
            <person name="Choi S.-H."/>
            <person name="Park Y.K."/>
            <person name="Yoon S.H."/>
            <person name="Hur C.-G."/>
            <person name="Kang H.-Y."/>
            <person name="Kim D."/>
            <person name="Lee H.H."/>
            <person name="Park K.H."/>
            <person name="Park S.-H."/>
            <person name="Park H.-S."/>
            <person name="Lee H.K."/>
            <person name="Oh T.K."/>
            <person name="Kim J.F."/>
        </authorList>
    </citation>
    <scope>NUCLEOTIDE SEQUENCE [LARGE SCALE GENOMIC DNA]</scope>
    <source>
        <strain evidence="6 7">KCTC 2396</strain>
    </source>
</reference>
<dbReference type="InterPro" id="IPR001761">
    <property type="entry name" value="Peripla_BP/Lac1_sug-bd_dom"/>
</dbReference>
<evidence type="ECO:0000259" key="5">
    <source>
        <dbReference type="PROSITE" id="PS50932"/>
    </source>
</evidence>
<dbReference type="InterPro" id="IPR028082">
    <property type="entry name" value="Peripla_BP_I"/>
</dbReference>
<feature type="domain" description="HTH lacI-type" evidence="5">
    <location>
        <begin position="7"/>
        <end position="61"/>
    </location>
</feature>
<dbReference type="Gene3D" id="1.10.260.40">
    <property type="entry name" value="lambda repressor-like DNA-binding domains"/>
    <property type="match status" value="1"/>
</dbReference>
<dbReference type="SUPFAM" id="SSF47413">
    <property type="entry name" value="lambda repressor-like DNA-binding domains"/>
    <property type="match status" value="1"/>
</dbReference>
<dbReference type="PANTHER" id="PTHR30146:SF151">
    <property type="entry name" value="HTH-TYPE TRANSCRIPTIONAL REPRESSOR CYTR"/>
    <property type="match status" value="1"/>
</dbReference>
<protein>
    <submittedName>
        <fullName evidence="6">Transcriptional regulator</fullName>
    </submittedName>
</protein>
<dbReference type="CDD" id="cd01392">
    <property type="entry name" value="HTH_LacI"/>
    <property type="match status" value="1"/>
</dbReference>
<dbReference type="InterPro" id="IPR010982">
    <property type="entry name" value="Lambda_DNA-bd_dom_sf"/>
</dbReference>
<evidence type="ECO:0000256" key="1">
    <source>
        <dbReference type="ARBA" id="ARBA00022491"/>
    </source>
</evidence>
<dbReference type="STRING" id="349521.HCH_02466"/>
<dbReference type="eggNOG" id="COG1609">
    <property type="taxonomic scope" value="Bacteria"/>
</dbReference>
<dbReference type="RefSeq" id="WP_011396342.1">
    <property type="nucleotide sequence ID" value="NC_007645.1"/>
</dbReference>
<dbReference type="OrthoDB" id="5681588at2"/>
<organism evidence="6 7">
    <name type="scientific">Hahella chejuensis (strain KCTC 2396)</name>
    <dbReference type="NCBI Taxonomy" id="349521"/>
    <lineage>
        <taxon>Bacteria</taxon>
        <taxon>Pseudomonadati</taxon>
        <taxon>Pseudomonadota</taxon>
        <taxon>Gammaproteobacteria</taxon>
        <taxon>Oceanospirillales</taxon>
        <taxon>Hahellaceae</taxon>
        <taxon>Hahella</taxon>
    </lineage>
</organism>
<evidence type="ECO:0000256" key="4">
    <source>
        <dbReference type="ARBA" id="ARBA00023163"/>
    </source>
</evidence>
<keyword evidence="4" id="KW-0804">Transcription</keyword>
<dbReference type="SMART" id="SM00354">
    <property type="entry name" value="HTH_LACI"/>
    <property type="match status" value="1"/>
</dbReference>
<name>Q2SJA1_HAHCH</name>
<dbReference type="Gene3D" id="3.40.50.2300">
    <property type="match status" value="2"/>
</dbReference>
<keyword evidence="1" id="KW-0678">Repressor</keyword>
<dbReference type="InterPro" id="IPR000843">
    <property type="entry name" value="HTH_LacI"/>
</dbReference>
<dbReference type="EMBL" id="CP000155">
    <property type="protein sequence ID" value="ABC29273.1"/>
    <property type="molecule type" value="Genomic_DNA"/>
</dbReference>
<gene>
    <name evidence="6" type="ordered locus">HCH_02466</name>
</gene>
<evidence type="ECO:0000256" key="2">
    <source>
        <dbReference type="ARBA" id="ARBA00023015"/>
    </source>
</evidence>
<dbReference type="HOGENOM" id="CLU_037628_6_0_6"/>
<dbReference type="KEGG" id="hch:HCH_02466"/>
<dbReference type="AlphaFoldDB" id="Q2SJA1"/>
<dbReference type="PANTHER" id="PTHR30146">
    <property type="entry name" value="LACI-RELATED TRANSCRIPTIONAL REPRESSOR"/>
    <property type="match status" value="1"/>
</dbReference>
<evidence type="ECO:0000313" key="6">
    <source>
        <dbReference type="EMBL" id="ABC29273.1"/>
    </source>
</evidence>
<keyword evidence="7" id="KW-1185">Reference proteome</keyword>
<dbReference type="PROSITE" id="PS50932">
    <property type="entry name" value="HTH_LACI_2"/>
    <property type="match status" value="1"/>
</dbReference>
<evidence type="ECO:0000256" key="3">
    <source>
        <dbReference type="ARBA" id="ARBA00023125"/>
    </source>
</evidence>
<keyword evidence="2" id="KW-0805">Transcription regulation</keyword>
<dbReference type="GO" id="GO:0000976">
    <property type="term" value="F:transcription cis-regulatory region binding"/>
    <property type="evidence" value="ECO:0007669"/>
    <property type="project" value="TreeGrafter"/>
</dbReference>
<accession>Q2SJA1</accession>
<dbReference type="Pfam" id="PF00532">
    <property type="entry name" value="Peripla_BP_1"/>
    <property type="match status" value="1"/>
</dbReference>
<keyword evidence="3" id="KW-0238">DNA-binding</keyword>
<evidence type="ECO:0000313" key="7">
    <source>
        <dbReference type="Proteomes" id="UP000000238"/>
    </source>
</evidence>
<dbReference type="Proteomes" id="UP000000238">
    <property type="component" value="Chromosome"/>
</dbReference>
<proteinExistence type="predicted"/>
<dbReference type="SUPFAM" id="SSF53822">
    <property type="entry name" value="Periplasmic binding protein-like I"/>
    <property type="match status" value="1"/>
</dbReference>
<dbReference type="CDD" id="cd06267">
    <property type="entry name" value="PBP1_LacI_sugar_binding-like"/>
    <property type="match status" value="1"/>
</dbReference>